<keyword evidence="2" id="KW-1185">Reference proteome</keyword>
<dbReference type="RefSeq" id="WP_045547921.1">
    <property type="nucleotide sequence ID" value="NZ_JZDQ02000002.1"/>
</dbReference>
<evidence type="ECO:0000313" key="2">
    <source>
        <dbReference type="Proteomes" id="UP000033772"/>
    </source>
</evidence>
<comment type="caution">
    <text evidence="1">The sequence shown here is derived from an EMBL/GenBank/DDBJ whole genome shotgun (WGS) entry which is preliminary data.</text>
</comment>
<dbReference type="AlphaFoldDB" id="A0A1J4NAJ9"/>
<evidence type="ECO:0000313" key="1">
    <source>
        <dbReference type="EMBL" id="OIJ28526.1"/>
    </source>
</evidence>
<dbReference type="EMBL" id="JZDQ02000002">
    <property type="protein sequence ID" value="OIJ28526.1"/>
    <property type="molecule type" value="Genomic_DNA"/>
</dbReference>
<protein>
    <submittedName>
        <fullName evidence="1">Uncharacterized protein</fullName>
    </submittedName>
</protein>
<reference evidence="1" key="1">
    <citation type="submission" date="2016-10" db="EMBL/GenBank/DDBJ databases">
        <title>Draft Genome Sequence of Nocardioides luteus Strain BAFB, an Alkane-Degrading Bacterium Isolated from JP-7 Polluted Soil.</title>
        <authorList>
            <person name="Brown L."/>
            <person name="Ruiz O.N."/>
            <person name="Gunasekera T."/>
        </authorList>
    </citation>
    <scope>NUCLEOTIDE SEQUENCE [LARGE SCALE GENOMIC DNA]</scope>
    <source>
        <strain evidence="1">BAFB</strain>
    </source>
</reference>
<name>A0A1J4NAJ9_9ACTN</name>
<gene>
    <name evidence="1" type="ORF">UG56_001725</name>
</gene>
<organism evidence="1 2">
    <name type="scientific">Nocardioides luteus</name>
    <dbReference type="NCBI Taxonomy" id="1844"/>
    <lineage>
        <taxon>Bacteria</taxon>
        <taxon>Bacillati</taxon>
        <taxon>Actinomycetota</taxon>
        <taxon>Actinomycetes</taxon>
        <taxon>Propionibacteriales</taxon>
        <taxon>Nocardioidaceae</taxon>
        <taxon>Nocardioides</taxon>
    </lineage>
</organism>
<dbReference type="Proteomes" id="UP000033772">
    <property type="component" value="Unassembled WGS sequence"/>
</dbReference>
<sequence length="130" mass="14553">MSSTGNDILRRRSQAVAEAVASRFAPTTYTQVDRVGRTEVRLEMPHHLVEFELDWMDDLVEVFVQPLGSGRLARRRLVGMLPAYDRALFESETRRAVARGGLRGMAAQIDAAARAFERLYDTPASREASS</sequence>
<proteinExistence type="predicted"/>
<accession>A0A1J4NAJ9</accession>
<dbReference type="OrthoDB" id="3781959at2"/>